<dbReference type="PANTHER" id="PTHR45841">
    <property type="entry name" value="MRNA TURNOVER PROTEIN 4 MRTO4"/>
    <property type="match status" value="1"/>
</dbReference>
<comment type="subcellular location">
    <subcellularLocation>
        <location evidence="5">Cytoplasm</location>
    </subcellularLocation>
    <subcellularLocation>
        <location evidence="5">Nucleus</location>
        <location evidence="5">Nucleolus</location>
    </subcellularLocation>
</comment>
<keyword evidence="8" id="KW-1185">Reference proteome</keyword>
<dbReference type="InterPro" id="IPR001790">
    <property type="entry name" value="Ribosomal_uL10"/>
</dbReference>
<dbReference type="GO" id="GO:0000956">
    <property type="term" value="P:nuclear-transcribed mRNA catabolic process"/>
    <property type="evidence" value="ECO:0007669"/>
    <property type="project" value="TreeGrafter"/>
</dbReference>
<dbReference type="Proteomes" id="UP000002899">
    <property type="component" value="Chromosome II"/>
</dbReference>
<feature type="domain" description="Large ribosomal subunit protein uL10-like insertion" evidence="6">
    <location>
        <begin position="126"/>
        <end position="197"/>
    </location>
</feature>
<dbReference type="GO" id="GO:0005730">
    <property type="term" value="C:nucleolus"/>
    <property type="evidence" value="ECO:0007669"/>
    <property type="project" value="UniProtKB-SubCell"/>
</dbReference>
<comment type="function">
    <text evidence="1 5">Component of the ribosome assembly machinery. Nuclear paralog of the ribosomal protein P0, it binds pre-60S subunits at an early stage of assembly in the nucleolus, and is replaced by P0 in cytoplasmic pre-60S subunits and mature 80S ribosomes.</text>
</comment>
<evidence type="ECO:0000313" key="8">
    <source>
        <dbReference type="Proteomes" id="UP000002899"/>
    </source>
</evidence>
<dbReference type="GO" id="GO:0006364">
    <property type="term" value="P:rRNA processing"/>
    <property type="evidence" value="ECO:0007669"/>
    <property type="project" value="TreeGrafter"/>
</dbReference>
<evidence type="ECO:0000256" key="1">
    <source>
        <dbReference type="ARBA" id="ARBA00004046"/>
    </source>
</evidence>
<dbReference type="GeneID" id="24424471"/>
<dbReference type="SUPFAM" id="SSF160369">
    <property type="entry name" value="Ribosomal protein L10-like"/>
    <property type="match status" value="1"/>
</dbReference>
<dbReference type="KEGG" id="bmic:BMR1_02g03445"/>
<dbReference type="Pfam" id="PF17777">
    <property type="entry name" value="RL10P_insert"/>
    <property type="match status" value="1"/>
</dbReference>
<keyword evidence="5" id="KW-0690">Ribosome biogenesis</keyword>
<dbReference type="InterPro" id="IPR051742">
    <property type="entry name" value="Ribosome_Assembly_uL10"/>
</dbReference>
<comment type="similarity">
    <text evidence="2 5">Belongs to the universal ribosomal protein uL10 family.</text>
</comment>
<protein>
    <recommendedName>
        <fullName evidence="5">Ribosome assembly factor mrt4</fullName>
    </recommendedName>
</protein>
<reference evidence="7 8" key="3">
    <citation type="journal article" date="2016" name="Sci. Rep.">
        <title>Genome-wide diversity and gene expression profiling of Babesia microti isolates identify polymorphic genes that mediate host-pathogen interactions.</title>
        <authorList>
            <person name="Silva J.C."/>
            <person name="Cornillot E."/>
            <person name="McCracken C."/>
            <person name="Usmani-Brown S."/>
            <person name="Dwivedi A."/>
            <person name="Ifeonu O.O."/>
            <person name="Crabtree J."/>
            <person name="Gotia H.T."/>
            <person name="Virji A.Z."/>
            <person name="Reynes C."/>
            <person name="Colinge J."/>
            <person name="Kumar V."/>
            <person name="Lawres L."/>
            <person name="Pazzi J.E."/>
            <person name="Pablo J.V."/>
            <person name="Hung C."/>
            <person name="Brancato J."/>
            <person name="Kumari P."/>
            <person name="Orvis J."/>
            <person name="Tretina K."/>
            <person name="Chibucos M."/>
            <person name="Ott S."/>
            <person name="Sadzewicz L."/>
            <person name="Sengamalay N."/>
            <person name="Shetty A.C."/>
            <person name="Su Q."/>
            <person name="Tallon L."/>
            <person name="Fraser C.M."/>
            <person name="Frutos R."/>
            <person name="Molina D.M."/>
            <person name="Krause P.J."/>
            <person name="Ben Mamoun C."/>
        </authorList>
    </citation>
    <scope>NUCLEOTIDE SEQUENCE [LARGE SCALE GENOMIC DNA]</scope>
    <source>
        <strain evidence="7 8">RI</strain>
    </source>
</reference>
<evidence type="ECO:0000259" key="6">
    <source>
        <dbReference type="Pfam" id="PF17777"/>
    </source>
</evidence>
<dbReference type="Gene3D" id="3.90.105.20">
    <property type="match status" value="1"/>
</dbReference>
<proteinExistence type="inferred from homology"/>
<evidence type="ECO:0000256" key="2">
    <source>
        <dbReference type="ARBA" id="ARBA00008889"/>
    </source>
</evidence>
<sequence>MPLSKRNRIVATSKVKKDGKNRKRVLIDSIRNSIQNEDVYVYVLELSNQRNAKLKELRGILFPGRIFYGKNKVMQIALGNSPETEICENIHKLSQMITGERALLITKEEPNMICKKLASFKPMEFAKTGFVSNTTITLKEDDKPLKDFPGSMEPQFRQLGLPTRLNMGKIELMGEANVCNEGEPLSSNQANLLKLLGHKLVEFRIAALAFYNDGTFKQL</sequence>
<reference evidence="7 8" key="1">
    <citation type="journal article" date="2012" name="Nucleic Acids Res.">
        <title>Sequencing of the smallest Apicomplexan genome from the human pathogen Babesia microti.</title>
        <authorList>
            <person name="Cornillot E."/>
            <person name="Hadj-Kaddour K."/>
            <person name="Dassouli A."/>
            <person name="Noel B."/>
            <person name="Ranwez V."/>
            <person name="Vacherie B."/>
            <person name="Augagneur Y."/>
            <person name="Bres V."/>
            <person name="Duclos A."/>
            <person name="Randazzo S."/>
            <person name="Carcy B."/>
            <person name="Debierre-Grockiego F."/>
            <person name="Delbecq S."/>
            <person name="Moubri-Menage K."/>
            <person name="Shams-Eldin H."/>
            <person name="Usmani-Brown S."/>
            <person name="Bringaud F."/>
            <person name="Wincker P."/>
            <person name="Vivares C.P."/>
            <person name="Schwarz R.T."/>
            <person name="Schetters T.P."/>
            <person name="Krause P.J."/>
            <person name="Gorenflot A."/>
            <person name="Berry V."/>
            <person name="Barbe V."/>
            <person name="Ben Mamoun C."/>
        </authorList>
    </citation>
    <scope>NUCLEOTIDE SEQUENCE [LARGE SCALE GENOMIC DNA]</scope>
    <source>
        <strain evidence="7 8">RI</strain>
    </source>
</reference>
<name>I7IGG9_BABMR</name>
<dbReference type="Pfam" id="PF00466">
    <property type="entry name" value="Ribosomal_L10"/>
    <property type="match status" value="1"/>
</dbReference>
<comment type="subunit">
    <text evidence="5">Associates with the pre-60S ribosomal particle.</text>
</comment>
<dbReference type="VEuPathDB" id="PiroplasmaDB:BMR1_02g03445"/>
<dbReference type="InterPro" id="IPR043141">
    <property type="entry name" value="Ribosomal_uL10-like_sf"/>
</dbReference>
<dbReference type="InterPro" id="IPR033867">
    <property type="entry name" value="Mrt4"/>
</dbReference>
<evidence type="ECO:0000256" key="4">
    <source>
        <dbReference type="ARBA" id="ARBA00023242"/>
    </source>
</evidence>
<dbReference type="GO" id="GO:0003723">
    <property type="term" value="F:RNA binding"/>
    <property type="evidence" value="ECO:0007669"/>
    <property type="project" value="TreeGrafter"/>
</dbReference>
<dbReference type="RefSeq" id="XP_012648450.1">
    <property type="nucleotide sequence ID" value="XM_012792996.1"/>
</dbReference>
<organism evidence="7 8">
    <name type="scientific">Babesia microti (strain RI)</name>
    <dbReference type="NCBI Taxonomy" id="1133968"/>
    <lineage>
        <taxon>Eukaryota</taxon>
        <taxon>Sar</taxon>
        <taxon>Alveolata</taxon>
        <taxon>Apicomplexa</taxon>
        <taxon>Aconoidasida</taxon>
        <taxon>Piroplasmida</taxon>
        <taxon>Babesiidae</taxon>
        <taxon>Babesia</taxon>
    </lineage>
</organism>
<dbReference type="Gene3D" id="3.30.70.1730">
    <property type="match status" value="1"/>
</dbReference>
<gene>
    <name evidence="7" type="ORF">BMR1_02g03445</name>
</gene>
<dbReference type="OMA" id="LEWAENY"/>
<dbReference type="PANTHER" id="PTHR45841:SF1">
    <property type="entry name" value="MRNA TURNOVER PROTEIN 4 HOMOLOG"/>
    <property type="match status" value="1"/>
</dbReference>
<dbReference type="GO" id="GO:0030687">
    <property type="term" value="C:preribosome, large subunit precursor"/>
    <property type="evidence" value="ECO:0007669"/>
    <property type="project" value="TreeGrafter"/>
</dbReference>
<dbReference type="EMBL" id="FO082872">
    <property type="protein sequence ID" value="CCF73841.1"/>
    <property type="molecule type" value="Genomic_DNA"/>
</dbReference>
<dbReference type="GO" id="GO:0000027">
    <property type="term" value="P:ribosomal large subunit assembly"/>
    <property type="evidence" value="ECO:0007669"/>
    <property type="project" value="InterPro"/>
</dbReference>
<evidence type="ECO:0000313" key="7">
    <source>
        <dbReference type="EMBL" id="CCF73841.1"/>
    </source>
</evidence>
<keyword evidence="4 5" id="KW-0539">Nucleus</keyword>
<dbReference type="GO" id="GO:0005737">
    <property type="term" value="C:cytoplasm"/>
    <property type="evidence" value="ECO:0007669"/>
    <property type="project" value="UniProtKB-SubCell"/>
</dbReference>
<dbReference type="CDD" id="cd05796">
    <property type="entry name" value="Ribosomal_P0_like"/>
    <property type="match status" value="1"/>
</dbReference>
<dbReference type="AlphaFoldDB" id="I7IGG9"/>
<keyword evidence="3 5" id="KW-0963">Cytoplasm</keyword>
<evidence type="ECO:0000256" key="3">
    <source>
        <dbReference type="ARBA" id="ARBA00022490"/>
    </source>
</evidence>
<dbReference type="InterPro" id="IPR043164">
    <property type="entry name" value="Ribosomal_uL10-like_insert_sf"/>
</dbReference>
<dbReference type="OrthoDB" id="10262308at2759"/>
<dbReference type="InterPro" id="IPR040637">
    <property type="entry name" value="Ribosomal_uL10-like_insert"/>
</dbReference>
<evidence type="ECO:0000256" key="5">
    <source>
        <dbReference type="RuleBase" id="RU364039"/>
    </source>
</evidence>
<reference evidence="7 8" key="2">
    <citation type="journal article" date="2013" name="PLoS ONE">
        <title>Whole genome mapping and re-organization of the nuclear and mitochondrial genomes of Babesia microti isolates.</title>
        <authorList>
            <person name="Cornillot E."/>
            <person name="Dassouli A."/>
            <person name="Garg A."/>
            <person name="Pachikara N."/>
            <person name="Randazzo S."/>
            <person name="Depoix D."/>
            <person name="Carcy B."/>
            <person name="Delbecq S."/>
            <person name="Frutos R."/>
            <person name="Silva J.C."/>
            <person name="Sutton R."/>
            <person name="Krause P.J."/>
            <person name="Mamoun C.B."/>
        </authorList>
    </citation>
    <scope>NUCLEOTIDE SEQUENCE [LARGE SCALE GENOMIC DNA]</scope>
    <source>
        <strain evidence="7 8">RI</strain>
    </source>
</reference>
<accession>I7IGG9</accession>